<evidence type="ECO:0000259" key="11">
    <source>
        <dbReference type="SMART" id="SM00387"/>
    </source>
</evidence>
<dbReference type="Gene3D" id="1.20.5.1930">
    <property type="match status" value="1"/>
</dbReference>
<dbReference type="Gene3D" id="3.30.565.10">
    <property type="entry name" value="Histidine kinase-like ATPase, C-terminal domain"/>
    <property type="match status" value="1"/>
</dbReference>
<keyword evidence="4" id="KW-0808">Transferase</keyword>
<evidence type="ECO:0000313" key="13">
    <source>
        <dbReference type="Proteomes" id="UP000586918"/>
    </source>
</evidence>
<evidence type="ECO:0000313" key="12">
    <source>
        <dbReference type="EMBL" id="NMH95059.1"/>
    </source>
</evidence>
<name>A0A848DRD4_9PSEU</name>
<evidence type="ECO:0000256" key="7">
    <source>
        <dbReference type="ARBA" id="ARBA00022840"/>
    </source>
</evidence>
<evidence type="ECO:0000256" key="9">
    <source>
        <dbReference type="SAM" id="MobiDB-lite"/>
    </source>
</evidence>
<feature type="transmembrane region" description="Helical" evidence="10">
    <location>
        <begin position="105"/>
        <end position="127"/>
    </location>
</feature>
<dbReference type="Pfam" id="PF07730">
    <property type="entry name" value="HisKA_3"/>
    <property type="match status" value="1"/>
</dbReference>
<keyword evidence="5" id="KW-0547">Nucleotide-binding</keyword>
<dbReference type="GO" id="GO:0046983">
    <property type="term" value="F:protein dimerization activity"/>
    <property type="evidence" value="ECO:0007669"/>
    <property type="project" value="InterPro"/>
</dbReference>
<dbReference type="EC" id="2.7.13.3" evidence="2"/>
<protein>
    <recommendedName>
        <fullName evidence="2">histidine kinase</fullName>
        <ecNumber evidence="2">2.7.13.3</ecNumber>
    </recommendedName>
</protein>
<keyword evidence="10" id="KW-0472">Membrane</keyword>
<dbReference type="GO" id="GO:0005524">
    <property type="term" value="F:ATP binding"/>
    <property type="evidence" value="ECO:0007669"/>
    <property type="project" value="UniProtKB-KW"/>
</dbReference>
<feature type="compositionally biased region" description="Basic and acidic residues" evidence="9">
    <location>
        <begin position="770"/>
        <end position="779"/>
    </location>
</feature>
<evidence type="ECO:0000256" key="5">
    <source>
        <dbReference type="ARBA" id="ARBA00022741"/>
    </source>
</evidence>
<feature type="transmembrane region" description="Helical" evidence="10">
    <location>
        <begin position="284"/>
        <end position="303"/>
    </location>
</feature>
<dbReference type="PANTHER" id="PTHR24421:SF10">
    <property type="entry name" value="NITRATE_NITRITE SENSOR PROTEIN NARQ"/>
    <property type="match status" value="1"/>
</dbReference>
<comment type="catalytic activity">
    <reaction evidence="1">
        <text>ATP + protein L-histidine = ADP + protein N-phospho-L-histidine.</text>
        <dbReference type="EC" id="2.7.13.3"/>
    </reaction>
</comment>
<reference evidence="12 13" key="1">
    <citation type="submission" date="2020-04" db="EMBL/GenBank/DDBJ databases">
        <authorList>
            <person name="Klaysubun C."/>
            <person name="Duangmal K."/>
            <person name="Lipun K."/>
        </authorList>
    </citation>
    <scope>NUCLEOTIDE SEQUENCE [LARGE SCALE GENOMIC DNA]</scope>
    <source>
        <strain evidence="12 13">DSM 45300</strain>
    </source>
</reference>
<feature type="transmembrane region" description="Helical" evidence="10">
    <location>
        <begin position="315"/>
        <end position="336"/>
    </location>
</feature>
<feature type="transmembrane region" description="Helical" evidence="10">
    <location>
        <begin position="139"/>
        <end position="159"/>
    </location>
</feature>
<keyword evidence="7" id="KW-0067">ATP-binding</keyword>
<organism evidence="12 13">
    <name type="scientific">Pseudonocardia bannensis</name>
    <dbReference type="NCBI Taxonomy" id="630973"/>
    <lineage>
        <taxon>Bacteria</taxon>
        <taxon>Bacillati</taxon>
        <taxon>Actinomycetota</taxon>
        <taxon>Actinomycetes</taxon>
        <taxon>Pseudonocardiales</taxon>
        <taxon>Pseudonocardiaceae</taxon>
        <taxon>Pseudonocardia</taxon>
    </lineage>
</organism>
<dbReference type="InterPro" id="IPR003594">
    <property type="entry name" value="HATPase_dom"/>
</dbReference>
<feature type="transmembrane region" description="Helical" evidence="10">
    <location>
        <begin position="348"/>
        <end position="370"/>
    </location>
</feature>
<evidence type="ECO:0000256" key="2">
    <source>
        <dbReference type="ARBA" id="ARBA00012438"/>
    </source>
</evidence>
<dbReference type="AlphaFoldDB" id="A0A848DRD4"/>
<comment type="caution">
    <text evidence="12">The sequence shown here is derived from an EMBL/GenBank/DDBJ whole genome shotgun (WGS) entry which is preliminary data.</text>
</comment>
<feature type="non-terminal residue" evidence="12">
    <location>
        <position position="779"/>
    </location>
</feature>
<evidence type="ECO:0000256" key="10">
    <source>
        <dbReference type="SAM" id="Phobius"/>
    </source>
</evidence>
<feature type="region of interest" description="Disordered" evidence="9">
    <location>
        <begin position="749"/>
        <end position="779"/>
    </location>
</feature>
<gene>
    <name evidence="12" type="ORF">HF519_26535</name>
</gene>
<dbReference type="InterPro" id="IPR050482">
    <property type="entry name" value="Sensor_HK_TwoCompSys"/>
</dbReference>
<feature type="transmembrane region" description="Helical" evidence="10">
    <location>
        <begin position="236"/>
        <end position="259"/>
    </location>
</feature>
<feature type="transmembrane region" description="Helical" evidence="10">
    <location>
        <begin position="171"/>
        <end position="190"/>
    </location>
</feature>
<evidence type="ECO:0000256" key="1">
    <source>
        <dbReference type="ARBA" id="ARBA00000085"/>
    </source>
</evidence>
<feature type="transmembrane region" description="Helical" evidence="10">
    <location>
        <begin position="80"/>
        <end position="98"/>
    </location>
</feature>
<dbReference type="InterPro" id="IPR011712">
    <property type="entry name" value="Sig_transdc_His_kin_sub3_dim/P"/>
</dbReference>
<keyword evidence="10" id="KW-1133">Transmembrane helix</keyword>
<keyword evidence="13" id="KW-1185">Reference proteome</keyword>
<feature type="transmembrane region" description="Helical" evidence="10">
    <location>
        <begin position="12"/>
        <end position="42"/>
    </location>
</feature>
<dbReference type="CDD" id="cd16917">
    <property type="entry name" value="HATPase_UhpB-NarQ-NarX-like"/>
    <property type="match status" value="1"/>
</dbReference>
<keyword evidence="6 12" id="KW-0418">Kinase</keyword>
<evidence type="ECO:0000256" key="3">
    <source>
        <dbReference type="ARBA" id="ARBA00022553"/>
    </source>
</evidence>
<dbReference type="SUPFAM" id="SSF55874">
    <property type="entry name" value="ATPase domain of HSP90 chaperone/DNA topoisomerase II/histidine kinase"/>
    <property type="match status" value="1"/>
</dbReference>
<proteinExistence type="predicted"/>
<keyword evidence="10" id="KW-0812">Transmembrane</keyword>
<evidence type="ECO:0000256" key="8">
    <source>
        <dbReference type="ARBA" id="ARBA00023012"/>
    </source>
</evidence>
<dbReference type="Pfam" id="PF02518">
    <property type="entry name" value="HATPase_c"/>
    <property type="match status" value="1"/>
</dbReference>
<dbReference type="EMBL" id="JAAXKZ010000151">
    <property type="protein sequence ID" value="NMH95059.1"/>
    <property type="molecule type" value="Genomic_DNA"/>
</dbReference>
<dbReference type="GO" id="GO:0000155">
    <property type="term" value="F:phosphorelay sensor kinase activity"/>
    <property type="evidence" value="ECO:0007669"/>
    <property type="project" value="InterPro"/>
</dbReference>
<evidence type="ECO:0000256" key="4">
    <source>
        <dbReference type="ARBA" id="ARBA00022679"/>
    </source>
</evidence>
<dbReference type="GO" id="GO:0016020">
    <property type="term" value="C:membrane"/>
    <property type="evidence" value="ECO:0007669"/>
    <property type="project" value="InterPro"/>
</dbReference>
<feature type="transmembrane region" description="Helical" evidence="10">
    <location>
        <begin position="196"/>
        <end position="216"/>
    </location>
</feature>
<dbReference type="RefSeq" id="WP_169415728.1">
    <property type="nucleotide sequence ID" value="NZ_JAAXKZ010000151.1"/>
</dbReference>
<dbReference type="InterPro" id="IPR036890">
    <property type="entry name" value="HATPase_C_sf"/>
</dbReference>
<dbReference type="PANTHER" id="PTHR24421">
    <property type="entry name" value="NITRATE/NITRITE SENSOR PROTEIN NARX-RELATED"/>
    <property type="match status" value="1"/>
</dbReference>
<dbReference type="Proteomes" id="UP000586918">
    <property type="component" value="Unassembled WGS sequence"/>
</dbReference>
<feature type="domain" description="Histidine kinase/HSP90-like ATPase" evidence="11">
    <location>
        <begin position="642"/>
        <end position="736"/>
    </location>
</feature>
<sequence length="779" mass="79319">MSGSRSSGGLASAGYVLLLTVCAAVSVAWLAIGAVVAVVAYAPGAAAALTDAAAQGDLWARGVLDAAAGSEPLGQAVLDYAFSLLSLVVAALLLVSGGRSWSMRLLVIAMVGSAGAFNLQAHAAAVAVQTATGLSMGGLHQVLLHGVACAAYILALLLFPAGRDVGRGSGFARAVLVAAGAGTLLVVGFGTALLPHSLSCVLFFGFLVPQVGLIALPRRIRAGATAEQRTQARLLFSVLVAASVIAAVLGLITLMLWLLDWPGLVLIDPTASSMGEGGGEPTGLLFWFARLASVAIAGAVLVAARRTGLWTAERLFSRGLAAALVVALAGGGYVLVEALAGFLIDTESAGGAFAVAALTTVLAALVFLTLQVRAERVVDRLLYGTRPTPYSVLAGIAELSHSTATDEPDLAGVAEAVGRGLGAGTCRLTVFRPGLRDRTYTWVASGPGAADHDADDLVEVPVRQGEEHVGAIAVDRGAVAGLHAQRDHLLEDIADSLGVVLQASRFGIELERQLRAALAHAGNIAASRRQAVAEMDSERRRIERDLHDGAQHHLVSLRLTLGLVEHQVGTGQFEQARDRLDQITGQIGTAEMVLAETATGVSSPLLADRGLVAALEVELGGGHPPVAVDTDGLGTGRRFPADVEAAVYFCCLESVNNARKHAPGASVGVRLATVDGALHFTVRDDGPGWDQGAAAGSPGRGMRNLTARIAAVGGRITVRSAPGAGTTITGTVPLPAGDAGAPGTLRAGARTTGARTPDVHTTGALPADARAADARTSDV</sequence>
<evidence type="ECO:0000256" key="6">
    <source>
        <dbReference type="ARBA" id="ARBA00022777"/>
    </source>
</evidence>
<keyword evidence="3" id="KW-0597">Phosphoprotein</keyword>
<dbReference type="SMART" id="SM00387">
    <property type="entry name" value="HATPase_c"/>
    <property type="match status" value="1"/>
</dbReference>
<keyword evidence="8" id="KW-0902">Two-component regulatory system</keyword>
<accession>A0A848DRD4</accession>